<dbReference type="RefSeq" id="WP_121923357.1">
    <property type="nucleotide sequence ID" value="NZ_REFO01000013.1"/>
</dbReference>
<protein>
    <recommendedName>
        <fullName evidence="3">GGDEF domain-containing protein</fullName>
    </recommendedName>
</protein>
<comment type="caution">
    <text evidence="1">The sequence shown here is derived from an EMBL/GenBank/DDBJ whole genome shotgun (WGS) entry which is preliminary data.</text>
</comment>
<dbReference type="AlphaFoldDB" id="A0A3M0B9M2"/>
<dbReference type="OrthoDB" id="14110at2"/>
<proteinExistence type="predicted"/>
<organism evidence="1 2">
    <name type="scientific">Hydrogenothermus marinus</name>
    <dbReference type="NCBI Taxonomy" id="133270"/>
    <lineage>
        <taxon>Bacteria</taxon>
        <taxon>Pseudomonadati</taxon>
        <taxon>Aquificota</taxon>
        <taxon>Aquificia</taxon>
        <taxon>Aquificales</taxon>
        <taxon>Hydrogenothermaceae</taxon>
        <taxon>Hydrogenothermus</taxon>
    </lineage>
</organism>
<dbReference type="Proteomes" id="UP000280842">
    <property type="component" value="Unassembled WGS sequence"/>
</dbReference>
<evidence type="ECO:0000313" key="2">
    <source>
        <dbReference type="Proteomes" id="UP000280842"/>
    </source>
</evidence>
<gene>
    <name evidence="1" type="ORF">CLV39_1240</name>
</gene>
<evidence type="ECO:0008006" key="3">
    <source>
        <dbReference type="Google" id="ProtNLM"/>
    </source>
</evidence>
<evidence type="ECO:0000313" key="1">
    <source>
        <dbReference type="EMBL" id="RMA93184.1"/>
    </source>
</evidence>
<keyword evidence="2" id="KW-1185">Reference proteome</keyword>
<name>A0A3M0B9M2_9AQUI</name>
<sequence>MITEILFEDFSNFIKFEIEQIKRFQCPNGFCIMYVKPEFSKDFKKLKEILKEALRSSDVIASKDEHIFLILTGVDKQGADFVRKAIYDFFEGNVVEYYVDYPQDALTKDELIKKLTDDIYKKFGINLKHYFAK</sequence>
<accession>A0A3M0B9M2</accession>
<reference evidence="1 2" key="1">
    <citation type="submission" date="2018-10" db="EMBL/GenBank/DDBJ databases">
        <title>Genomic Encyclopedia of Archaeal and Bacterial Type Strains, Phase II (KMG-II): from individual species to whole genera.</title>
        <authorList>
            <person name="Goeker M."/>
        </authorList>
    </citation>
    <scope>NUCLEOTIDE SEQUENCE [LARGE SCALE GENOMIC DNA]</scope>
    <source>
        <strain evidence="1 2">VM1</strain>
    </source>
</reference>
<dbReference type="EMBL" id="REFO01000013">
    <property type="protein sequence ID" value="RMA93184.1"/>
    <property type="molecule type" value="Genomic_DNA"/>
</dbReference>